<gene>
    <name evidence="1" type="ORF">LCGC14_1084860</name>
</gene>
<protein>
    <submittedName>
        <fullName evidence="1">Uncharacterized protein</fullName>
    </submittedName>
</protein>
<accession>A0A0F9N1Q2</accession>
<proteinExistence type="predicted"/>
<reference evidence="1" key="1">
    <citation type="journal article" date="2015" name="Nature">
        <title>Complex archaea that bridge the gap between prokaryotes and eukaryotes.</title>
        <authorList>
            <person name="Spang A."/>
            <person name="Saw J.H."/>
            <person name="Jorgensen S.L."/>
            <person name="Zaremba-Niedzwiedzka K."/>
            <person name="Martijn J."/>
            <person name="Lind A.E."/>
            <person name="van Eijk R."/>
            <person name="Schleper C."/>
            <person name="Guy L."/>
            <person name="Ettema T.J."/>
        </authorList>
    </citation>
    <scope>NUCLEOTIDE SEQUENCE</scope>
</reference>
<dbReference type="EMBL" id="LAZR01004774">
    <property type="protein sequence ID" value="KKN05687.1"/>
    <property type="molecule type" value="Genomic_DNA"/>
</dbReference>
<sequence>MAAEPSNARTMSDLMLRVAEKLGIAEYRSTGQLHIPVDQYNFNLCKRYINNGISMFMADSPPKGWRWMRRLMSVTFATRVTGTADAADATSITDLTLADTYTADDDLNGWYVYILTGTGIGSYARITDYTTLTGKCDVTEWLDSDGNATGTTPAADDTYAITSVATDAGDNAKYILPANFSGSADGAIQYAAGSNRSTPIDWCDEAEIRTRRTPSIIGGPPRKAAIVPYQPVDETLSQTRLWVLLVDPRPISADTVQFPYTLYFDSMDMESGIATAGADTTLTDSARSEADDYFNDWILEVINGTGVGESATVTDYASGVFTVNLTTTPDTTTEYIVQPSNNLHPAGHQFDDTIEAACLARTEMESQDEHFDTFWTDYYHKKALRNAFKTDMRSAPRKLGPMLTGDQIRSRRYYGRSWNDVDYNQS</sequence>
<comment type="caution">
    <text evidence="1">The sequence shown here is derived from an EMBL/GenBank/DDBJ whole genome shotgun (WGS) entry which is preliminary data.</text>
</comment>
<evidence type="ECO:0000313" key="1">
    <source>
        <dbReference type="EMBL" id="KKN05687.1"/>
    </source>
</evidence>
<dbReference type="AlphaFoldDB" id="A0A0F9N1Q2"/>
<name>A0A0F9N1Q2_9ZZZZ</name>
<organism evidence="1">
    <name type="scientific">marine sediment metagenome</name>
    <dbReference type="NCBI Taxonomy" id="412755"/>
    <lineage>
        <taxon>unclassified sequences</taxon>
        <taxon>metagenomes</taxon>
        <taxon>ecological metagenomes</taxon>
    </lineage>
</organism>